<dbReference type="Gene3D" id="3.30.200.20">
    <property type="entry name" value="Phosphorylase Kinase, domain 1"/>
    <property type="match status" value="1"/>
</dbReference>
<dbReference type="InterPro" id="IPR015943">
    <property type="entry name" value="WD40/YVTN_repeat-like_dom_sf"/>
</dbReference>
<dbReference type="Pfam" id="PF00400">
    <property type="entry name" value="WD40"/>
    <property type="match status" value="4"/>
</dbReference>
<evidence type="ECO:0000313" key="3">
    <source>
        <dbReference type="EMBL" id="MEV0970650.1"/>
    </source>
</evidence>
<dbReference type="GO" id="GO:0004674">
    <property type="term" value="F:protein serine/threonine kinase activity"/>
    <property type="evidence" value="ECO:0007669"/>
    <property type="project" value="UniProtKB-EC"/>
</dbReference>
<dbReference type="Proteomes" id="UP001551675">
    <property type="component" value="Unassembled WGS sequence"/>
</dbReference>
<dbReference type="PROSITE" id="PS00108">
    <property type="entry name" value="PROTEIN_KINASE_ST"/>
    <property type="match status" value="1"/>
</dbReference>
<dbReference type="RefSeq" id="WP_358134196.1">
    <property type="nucleotide sequence ID" value="NZ_JBFALK010000009.1"/>
</dbReference>
<sequence>MAALAPGDPRRLGDYWLAGRLGEGGQGVVYEAYDATGRRVAVKVLRADDGAGMRARFAKEAAAARKVSPFCTARVIEADLDAALPYIVSEYVGGPSLRQAVERDGPYEEDRLYRLATGVATALAAIHQASVIHRDLKPDNVLIGPDGPRVIDFGIARTREMSLTTTGHVAGTPAFMAPESVLGQRAGPAVDIWAWGAVTAFAATGREPFGGDGIASLFHGILGAEPDLSMIEEPLRGLVAAAMAKDPRDRPTARSLLLGLVGGRNELALLLAAGTRTAELVRPPAGTSPPSLAALAEDAYSGLGPADRALVPRILLRMVTPGEGEDDLPRKIHPGELLDGVVGPATAERVLSGFARMDVVAREGDAVSLANAALPRAWPRMREWIDADRDGLRIHRQLGDAAGMWDRHGRRPGDLYQGTALETAVAWAATGRQHVTLNLLESAFLDASLALGRVRGRRRRQLTGALSALLVLVLASAVVAVVQGAAAARQRDVAAARQTAARADSLRSADPARAMLLSVAAWRLAPVSEARAALYSSLAQREHSVSPPPKVTAEARFGLSGDGRTLAVVDQDRAVLWDVAAGRERGAVSGVGRAVRDVALSRDGRWLAVAGERSVRVWDLVSRRPAGSEIGQVARWLDFSPSGRSLGLVTEGGRWQVWDTAEGTRMVDRADAGVEAVAMSYDDRLAAPMLDGDRFELWDVTTGRRLPVPGEGRAVWVAFGPDRRTLAVSAGADVVFWDLPERARRGGRLEGAGAVWLAFSADGRFVVTYDKRSVGLWSAEGVSLLRYPLGDTSGMPSARIGADGRTLSYLLGGGAVAVLDVDAGAHSLRLAPEIQTVAFSRDARLAAVQTGTSLELWDVAGGRRLGPPLASPAATALAFSPDGRVLAVGAEDPPVLTLWDVSRRVRLAALPLADVNWVGGLAFSPDGRTLAVSPSSGSPEPVQLWDVARRTRSDVLAHDGGDVMAFRPDGGALAVGGLANALVALPRGPVWDRPFGPSDDGVRSVAFSPDSRTVATGFSKLGVDLWDATTRRRTGRLAPLQGRLDDVVALAFSPDGRFLATGGASGSVRVWDVAARLPLGQPYTAHTGQVTALAFGAGGRDLYSLGWDGTLQRYPVDPGRAATAVCARAGATLSEDEWRRLIPEVSYRKVC</sequence>
<reference evidence="3 4" key="1">
    <citation type="submission" date="2024-06" db="EMBL/GenBank/DDBJ databases">
        <title>The Natural Products Discovery Center: Release of the First 8490 Sequenced Strains for Exploring Actinobacteria Biosynthetic Diversity.</title>
        <authorList>
            <person name="Kalkreuter E."/>
            <person name="Kautsar S.A."/>
            <person name="Yang D."/>
            <person name="Bader C.D."/>
            <person name="Teijaro C.N."/>
            <person name="Fluegel L."/>
            <person name="Davis C.M."/>
            <person name="Simpson J.R."/>
            <person name="Lauterbach L."/>
            <person name="Steele A.D."/>
            <person name="Gui C."/>
            <person name="Meng S."/>
            <person name="Li G."/>
            <person name="Viehrig K."/>
            <person name="Ye F."/>
            <person name="Su P."/>
            <person name="Kiefer A.F."/>
            <person name="Nichols A."/>
            <person name="Cepeda A.J."/>
            <person name="Yan W."/>
            <person name="Fan B."/>
            <person name="Jiang Y."/>
            <person name="Adhikari A."/>
            <person name="Zheng C.-J."/>
            <person name="Schuster L."/>
            <person name="Cowan T.M."/>
            <person name="Smanski M.J."/>
            <person name="Chevrette M.G."/>
            <person name="De Carvalho L.P.S."/>
            <person name="Shen B."/>
        </authorList>
    </citation>
    <scope>NUCLEOTIDE SEQUENCE [LARGE SCALE GENOMIC DNA]</scope>
    <source>
        <strain evidence="3 4">NPDC050100</strain>
    </source>
</reference>
<dbReference type="CDD" id="cd14014">
    <property type="entry name" value="STKc_PknB_like"/>
    <property type="match status" value="1"/>
</dbReference>
<protein>
    <submittedName>
        <fullName evidence="3">Serine/threonine-protein kinase</fullName>
        <ecNumber evidence="3">2.7.11.1</ecNumber>
    </submittedName>
</protein>
<keyword evidence="3" id="KW-0808">Transferase</keyword>
<feature type="domain" description="Protein kinase" evidence="2">
    <location>
        <begin position="15"/>
        <end position="270"/>
    </location>
</feature>
<gene>
    <name evidence="3" type="ORF">AB0I59_18600</name>
</gene>
<dbReference type="Gene3D" id="2.130.10.10">
    <property type="entry name" value="YVTN repeat-like/Quinoprotein amine dehydrogenase"/>
    <property type="match status" value="3"/>
</dbReference>
<dbReference type="InterPro" id="IPR008271">
    <property type="entry name" value="Ser/Thr_kinase_AS"/>
</dbReference>
<evidence type="ECO:0000256" key="1">
    <source>
        <dbReference type="PROSITE-ProRule" id="PRU00221"/>
    </source>
</evidence>
<dbReference type="InterPro" id="IPR000719">
    <property type="entry name" value="Prot_kinase_dom"/>
</dbReference>
<proteinExistence type="predicted"/>
<keyword evidence="1" id="KW-0853">WD repeat</keyword>
<dbReference type="SMART" id="SM00220">
    <property type="entry name" value="S_TKc"/>
    <property type="match status" value="1"/>
</dbReference>
<dbReference type="InterPro" id="IPR049052">
    <property type="entry name" value="nSTAND1"/>
</dbReference>
<dbReference type="SUPFAM" id="SSF50969">
    <property type="entry name" value="YVTN repeat-like/Quinoprotein amine dehydrogenase"/>
    <property type="match status" value="1"/>
</dbReference>
<name>A0ABV3GG75_MICGL</name>
<dbReference type="Pfam" id="PF00069">
    <property type="entry name" value="Pkinase"/>
    <property type="match status" value="1"/>
</dbReference>
<dbReference type="SUPFAM" id="SSF56112">
    <property type="entry name" value="Protein kinase-like (PK-like)"/>
    <property type="match status" value="1"/>
</dbReference>
<dbReference type="SUPFAM" id="SSF50998">
    <property type="entry name" value="Quinoprotein alcohol dehydrogenase-like"/>
    <property type="match status" value="1"/>
</dbReference>
<accession>A0ABV3GG75</accession>
<dbReference type="InterPro" id="IPR011047">
    <property type="entry name" value="Quinoprotein_ADH-like_sf"/>
</dbReference>
<feature type="repeat" description="WD" evidence="1">
    <location>
        <begin position="995"/>
        <end position="1036"/>
    </location>
</feature>
<keyword evidence="4" id="KW-1185">Reference proteome</keyword>
<dbReference type="EC" id="2.7.11.1" evidence="3"/>
<evidence type="ECO:0000313" key="4">
    <source>
        <dbReference type="Proteomes" id="UP001551675"/>
    </source>
</evidence>
<dbReference type="InterPro" id="IPR011009">
    <property type="entry name" value="Kinase-like_dom_sf"/>
</dbReference>
<dbReference type="PROSITE" id="PS50082">
    <property type="entry name" value="WD_REPEATS_2"/>
    <property type="match status" value="2"/>
</dbReference>
<dbReference type="InterPro" id="IPR001680">
    <property type="entry name" value="WD40_rpt"/>
</dbReference>
<comment type="caution">
    <text evidence="3">The sequence shown here is derived from an EMBL/GenBank/DDBJ whole genome shotgun (WGS) entry which is preliminary data.</text>
</comment>
<dbReference type="PANTHER" id="PTHR19879:SF9">
    <property type="entry name" value="TRANSCRIPTION INITIATION FACTOR TFIID SUBUNIT 5"/>
    <property type="match status" value="1"/>
</dbReference>
<dbReference type="PANTHER" id="PTHR19879">
    <property type="entry name" value="TRANSCRIPTION INITIATION FACTOR TFIID"/>
    <property type="match status" value="1"/>
</dbReference>
<keyword evidence="3" id="KW-0418">Kinase</keyword>
<dbReference type="InterPro" id="IPR011044">
    <property type="entry name" value="Quino_amine_DH_bsu"/>
</dbReference>
<dbReference type="Pfam" id="PF20703">
    <property type="entry name" value="nSTAND1"/>
    <property type="match status" value="1"/>
</dbReference>
<evidence type="ECO:0000259" key="2">
    <source>
        <dbReference type="PROSITE" id="PS50011"/>
    </source>
</evidence>
<feature type="repeat" description="WD" evidence="1">
    <location>
        <begin position="1040"/>
        <end position="1073"/>
    </location>
</feature>
<organism evidence="3 4">
    <name type="scientific">Microtetraspora glauca</name>
    <dbReference type="NCBI Taxonomy" id="1996"/>
    <lineage>
        <taxon>Bacteria</taxon>
        <taxon>Bacillati</taxon>
        <taxon>Actinomycetota</taxon>
        <taxon>Actinomycetes</taxon>
        <taxon>Streptosporangiales</taxon>
        <taxon>Streptosporangiaceae</taxon>
        <taxon>Microtetraspora</taxon>
    </lineage>
</organism>
<dbReference type="EMBL" id="JBFALK010000009">
    <property type="protein sequence ID" value="MEV0970650.1"/>
    <property type="molecule type" value="Genomic_DNA"/>
</dbReference>
<dbReference type="PROSITE" id="PS50011">
    <property type="entry name" value="PROTEIN_KINASE_DOM"/>
    <property type="match status" value="1"/>
</dbReference>
<dbReference type="Gene3D" id="1.10.510.10">
    <property type="entry name" value="Transferase(Phosphotransferase) domain 1"/>
    <property type="match status" value="1"/>
</dbReference>
<dbReference type="PROSITE" id="PS50294">
    <property type="entry name" value="WD_REPEATS_REGION"/>
    <property type="match status" value="1"/>
</dbReference>
<dbReference type="SMART" id="SM00320">
    <property type="entry name" value="WD40"/>
    <property type="match status" value="8"/>
</dbReference>